<dbReference type="Pfam" id="PF01551">
    <property type="entry name" value="Peptidase_M23"/>
    <property type="match status" value="1"/>
</dbReference>
<feature type="region of interest" description="Disordered" evidence="1">
    <location>
        <begin position="135"/>
        <end position="163"/>
    </location>
</feature>
<keyword evidence="2" id="KW-0732">Signal</keyword>
<sequence>MRTQAHRRTLVPAAASLLTAMSLLAAPSPPARAAGRLGQRALGRGDHGADVRELQRTLRRLHLAVHVDGRFGRATDRSVRRYERRVHVPVDGAVSPGEARGMRARAGTLAFGQRTLRRGAHGKDVRRLQTLLTALGTPTPADGHFGTETERSLRRQERASGLTVDGRLSRPEAATLAAQAAALAAAAAQSADPSRFPIAGPHHAGGPGTWFGDRRGRHQGVDLFAACGTPLVAPVRSTVARVAFEAQAGNYVVLHDSRTGEDHVLMHLRHPASAAPGEHLAAGAAVGEVGQTGNADGCHLHYEIWTAPGWYRGGSPRDPTPDLQRAAP</sequence>
<dbReference type="Gene3D" id="2.70.70.10">
    <property type="entry name" value="Glucose Permease (Domain IIA)"/>
    <property type="match status" value="1"/>
</dbReference>
<dbReference type="InterPro" id="IPR002477">
    <property type="entry name" value="Peptidoglycan-bd-like"/>
</dbReference>
<evidence type="ECO:0000313" key="5">
    <source>
        <dbReference type="EMBL" id="UTI63037.1"/>
    </source>
</evidence>
<evidence type="ECO:0000256" key="2">
    <source>
        <dbReference type="SAM" id="SignalP"/>
    </source>
</evidence>
<dbReference type="PROSITE" id="PS51318">
    <property type="entry name" value="TAT"/>
    <property type="match status" value="1"/>
</dbReference>
<feature type="domain" description="Peptidoglycan binding-like" evidence="3">
    <location>
        <begin position="48"/>
        <end position="96"/>
    </location>
</feature>
<evidence type="ECO:0000259" key="3">
    <source>
        <dbReference type="Pfam" id="PF01471"/>
    </source>
</evidence>
<dbReference type="Proteomes" id="UP001056035">
    <property type="component" value="Chromosome"/>
</dbReference>
<keyword evidence="6" id="KW-1185">Reference proteome</keyword>
<reference evidence="5 6" key="1">
    <citation type="submission" date="2022-06" db="EMBL/GenBank/DDBJ databases">
        <title>Paraconexibacter antarcticus.</title>
        <authorList>
            <person name="Kim C.S."/>
        </authorList>
    </citation>
    <scope>NUCLEOTIDE SEQUENCE [LARGE SCALE GENOMIC DNA]</scope>
    <source>
        <strain evidence="5 6">02-257</strain>
    </source>
</reference>
<gene>
    <name evidence="5" type="ORF">NBH00_16925</name>
</gene>
<dbReference type="SUPFAM" id="SSF51261">
    <property type="entry name" value="Duplicated hybrid motif"/>
    <property type="match status" value="1"/>
</dbReference>
<organism evidence="5 6">
    <name type="scientific">Paraconexibacter antarcticus</name>
    <dbReference type="NCBI Taxonomy" id="2949664"/>
    <lineage>
        <taxon>Bacteria</taxon>
        <taxon>Bacillati</taxon>
        <taxon>Actinomycetota</taxon>
        <taxon>Thermoleophilia</taxon>
        <taxon>Solirubrobacterales</taxon>
        <taxon>Paraconexibacteraceae</taxon>
        <taxon>Paraconexibacter</taxon>
    </lineage>
</organism>
<dbReference type="CDD" id="cd12797">
    <property type="entry name" value="M23_peptidase"/>
    <property type="match status" value="1"/>
</dbReference>
<feature type="compositionally biased region" description="Basic and acidic residues" evidence="1">
    <location>
        <begin position="145"/>
        <end position="158"/>
    </location>
</feature>
<dbReference type="Gene3D" id="1.10.101.10">
    <property type="entry name" value="PGBD-like superfamily/PGBD"/>
    <property type="match status" value="2"/>
</dbReference>
<dbReference type="InterPro" id="IPR006311">
    <property type="entry name" value="TAT_signal"/>
</dbReference>
<dbReference type="InterPro" id="IPR011055">
    <property type="entry name" value="Dup_hybrid_motif"/>
</dbReference>
<dbReference type="InterPro" id="IPR050570">
    <property type="entry name" value="Cell_wall_metabolism_enzyme"/>
</dbReference>
<dbReference type="InterPro" id="IPR036365">
    <property type="entry name" value="PGBD-like_sf"/>
</dbReference>
<protein>
    <submittedName>
        <fullName evidence="5">Peptidoglycan-binding protein</fullName>
    </submittedName>
</protein>
<dbReference type="PANTHER" id="PTHR21666">
    <property type="entry name" value="PEPTIDASE-RELATED"/>
    <property type="match status" value="1"/>
</dbReference>
<feature type="domain" description="M23ase beta-sheet core" evidence="4">
    <location>
        <begin position="217"/>
        <end position="306"/>
    </location>
</feature>
<dbReference type="InterPro" id="IPR016047">
    <property type="entry name" value="M23ase_b-sheet_dom"/>
</dbReference>
<accession>A0ABY5DPP1</accession>
<evidence type="ECO:0000256" key="1">
    <source>
        <dbReference type="SAM" id="MobiDB-lite"/>
    </source>
</evidence>
<dbReference type="Pfam" id="PF01471">
    <property type="entry name" value="PG_binding_1"/>
    <property type="match status" value="2"/>
</dbReference>
<dbReference type="PANTHER" id="PTHR21666:SF290">
    <property type="entry name" value="PEPTIDASE M23 DOMAIN PROTEIN"/>
    <property type="match status" value="1"/>
</dbReference>
<dbReference type="SUPFAM" id="SSF47090">
    <property type="entry name" value="PGBD-like"/>
    <property type="match status" value="2"/>
</dbReference>
<feature type="signal peptide" evidence="2">
    <location>
        <begin position="1"/>
        <end position="25"/>
    </location>
</feature>
<evidence type="ECO:0000313" key="6">
    <source>
        <dbReference type="Proteomes" id="UP001056035"/>
    </source>
</evidence>
<proteinExistence type="predicted"/>
<dbReference type="InterPro" id="IPR036366">
    <property type="entry name" value="PGBDSf"/>
</dbReference>
<dbReference type="EMBL" id="CP098502">
    <property type="protein sequence ID" value="UTI63037.1"/>
    <property type="molecule type" value="Genomic_DNA"/>
</dbReference>
<feature type="domain" description="Peptidoglycan binding-like" evidence="3">
    <location>
        <begin position="122"/>
        <end position="169"/>
    </location>
</feature>
<feature type="chain" id="PRO_5046210936" evidence="2">
    <location>
        <begin position="26"/>
        <end position="328"/>
    </location>
</feature>
<name>A0ABY5DPP1_9ACTN</name>
<evidence type="ECO:0000259" key="4">
    <source>
        <dbReference type="Pfam" id="PF01551"/>
    </source>
</evidence>
<dbReference type="RefSeq" id="WP_254569772.1">
    <property type="nucleotide sequence ID" value="NZ_CP098502.1"/>
</dbReference>